<protein>
    <recommendedName>
        <fullName evidence="3">beta-N-acetylhexosaminidase</fullName>
        <ecNumber evidence="3">3.2.1.52</ecNumber>
    </recommendedName>
</protein>
<comment type="catalytic activity">
    <reaction evidence="1">
        <text>Hydrolysis of terminal non-reducing N-acetyl-D-hexosamine residues in N-acetyl-beta-D-hexosaminides.</text>
        <dbReference type="EC" id="3.2.1.52"/>
    </reaction>
</comment>
<accession>A0A2I1KU01</accession>
<evidence type="ECO:0000313" key="11">
    <source>
        <dbReference type="Proteomes" id="UP000234778"/>
    </source>
</evidence>
<dbReference type="GO" id="GO:0016020">
    <property type="term" value="C:membrane"/>
    <property type="evidence" value="ECO:0007669"/>
    <property type="project" value="TreeGrafter"/>
</dbReference>
<dbReference type="GO" id="GO:0030203">
    <property type="term" value="P:glycosaminoglycan metabolic process"/>
    <property type="evidence" value="ECO:0007669"/>
    <property type="project" value="TreeGrafter"/>
</dbReference>
<sequence length="540" mass="58491">MTAPSRTTGTTARPHLVPRPRELSWLDGGLGLEHGLHVVGAQAAPQAVEVLLERLRRSCGTGRSEAPDATELRLVTDSSLPEEGYELLAQGTTITLSASAPAGFGWAVQTLLQLLPPQVLGPGPMNPADLVLPAVRVQDAPAHSWRGSHIDVARHFLPLDGLTRHLEMMALHKLNVLHLHLTDDQGWRLPVEDYPLLTEVGAWRPGDLRGHQPQPQPGQSDDVAEHDGIRRGGSYSVQEIRTLVERASQLGITIMPEVDMPGHMEAAIAAYPELGCGHPRHPRTCWGVSRHVLSLAAPTLDFCRTVLDTAMDLFPHSPIHVGGDECPGEEMLTDPGTRATMAAIGATTRAQAQAWFEAQVCAHVLQAGRKVVAWDEVIEADIDPAVTIMMWRDWGDYATQALRRGHELIAAPNSLTYLDHDQVTGPHRPVSIGGELPLSMTAELSTVLSSWSAQGPGRLIGGQFQLWTEYVRTWSRAENLLWPRGACLAQQLWTGSAAGAASYAELGQHLERLSACEVTWCREEETLPASASPAVAPHGA</sequence>
<feature type="domain" description="Glycoside hydrolase family 20 catalytic" evidence="8">
    <location>
        <begin position="143"/>
        <end position="495"/>
    </location>
</feature>
<dbReference type="EMBL" id="PKHA01000002">
    <property type="protein sequence ID" value="PKY99105.1"/>
    <property type="molecule type" value="Genomic_DNA"/>
</dbReference>
<dbReference type="GeneID" id="81707891"/>
<gene>
    <name evidence="10" type="ORF">CYJ26_02895</name>
</gene>
<evidence type="ECO:0000259" key="8">
    <source>
        <dbReference type="Pfam" id="PF00728"/>
    </source>
</evidence>
<reference evidence="10 11" key="1">
    <citation type="submission" date="2017-12" db="EMBL/GenBank/DDBJ databases">
        <title>Phylogenetic diversity of female urinary microbiome.</title>
        <authorList>
            <person name="Thomas-White K."/>
            <person name="Wolfe A.J."/>
        </authorList>
    </citation>
    <scope>NUCLEOTIDE SEQUENCE [LARGE SCALE GENOMIC DNA]</scope>
    <source>
        <strain evidence="10 11">UMB0319</strain>
    </source>
</reference>
<feature type="active site" description="Proton donor" evidence="6">
    <location>
        <position position="325"/>
    </location>
</feature>
<evidence type="ECO:0000256" key="1">
    <source>
        <dbReference type="ARBA" id="ARBA00001231"/>
    </source>
</evidence>
<dbReference type="CDD" id="cd06563">
    <property type="entry name" value="GH20_chitobiase-like"/>
    <property type="match status" value="1"/>
</dbReference>
<dbReference type="Proteomes" id="UP000234778">
    <property type="component" value="Unassembled WGS sequence"/>
</dbReference>
<evidence type="ECO:0000256" key="7">
    <source>
        <dbReference type="SAM" id="MobiDB-lite"/>
    </source>
</evidence>
<dbReference type="RefSeq" id="WP_101637918.1">
    <property type="nucleotide sequence ID" value="NZ_JAWEAQ010000009.1"/>
</dbReference>
<dbReference type="GO" id="GO:0005975">
    <property type="term" value="P:carbohydrate metabolic process"/>
    <property type="evidence" value="ECO:0007669"/>
    <property type="project" value="InterPro"/>
</dbReference>
<name>A0A2I1KU01_9ACTO</name>
<dbReference type="AlphaFoldDB" id="A0A2I1KU01"/>
<evidence type="ECO:0000256" key="3">
    <source>
        <dbReference type="ARBA" id="ARBA00012663"/>
    </source>
</evidence>
<keyword evidence="5" id="KW-0326">Glycosidase</keyword>
<evidence type="ECO:0000259" key="9">
    <source>
        <dbReference type="Pfam" id="PF02838"/>
    </source>
</evidence>
<dbReference type="Pfam" id="PF02838">
    <property type="entry name" value="Glyco_hydro_20b"/>
    <property type="match status" value="1"/>
</dbReference>
<dbReference type="InterPro" id="IPR015883">
    <property type="entry name" value="Glyco_hydro_20_cat"/>
</dbReference>
<dbReference type="PRINTS" id="PR00738">
    <property type="entry name" value="GLHYDRLASE20"/>
</dbReference>
<dbReference type="PANTHER" id="PTHR22600:SF57">
    <property type="entry name" value="BETA-N-ACETYLHEXOSAMINIDASE"/>
    <property type="match status" value="1"/>
</dbReference>
<dbReference type="InterPro" id="IPR015882">
    <property type="entry name" value="HEX_bac_N"/>
</dbReference>
<feature type="domain" description="Beta-hexosaminidase bacterial type N-terminal" evidence="9">
    <location>
        <begin position="14"/>
        <end position="140"/>
    </location>
</feature>
<dbReference type="InterPro" id="IPR029018">
    <property type="entry name" value="Hex-like_dom2"/>
</dbReference>
<dbReference type="PANTHER" id="PTHR22600">
    <property type="entry name" value="BETA-HEXOSAMINIDASE"/>
    <property type="match status" value="1"/>
</dbReference>
<keyword evidence="4" id="KW-0378">Hydrolase</keyword>
<dbReference type="GO" id="GO:0004563">
    <property type="term" value="F:beta-N-acetylhexosaminidase activity"/>
    <property type="evidence" value="ECO:0007669"/>
    <property type="project" value="UniProtKB-EC"/>
</dbReference>
<evidence type="ECO:0000313" key="10">
    <source>
        <dbReference type="EMBL" id="PKY99105.1"/>
    </source>
</evidence>
<evidence type="ECO:0000256" key="2">
    <source>
        <dbReference type="ARBA" id="ARBA00006285"/>
    </source>
</evidence>
<comment type="similarity">
    <text evidence="2">Belongs to the glycosyl hydrolase 20 family.</text>
</comment>
<dbReference type="InterPro" id="IPR025705">
    <property type="entry name" value="Beta_hexosaminidase_sua/sub"/>
</dbReference>
<dbReference type="Gene3D" id="3.30.379.10">
    <property type="entry name" value="Chitobiase/beta-hexosaminidase domain 2-like"/>
    <property type="match status" value="1"/>
</dbReference>
<evidence type="ECO:0000256" key="5">
    <source>
        <dbReference type="ARBA" id="ARBA00023295"/>
    </source>
</evidence>
<dbReference type="EC" id="3.2.1.52" evidence="3"/>
<proteinExistence type="inferred from homology"/>
<dbReference type="Gene3D" id="3.20.20.80">
    <property type="entry name" value="Glycosidases"/>
    <property type="match status" value="1"/>
</dbReference>
<dbReference type="Pfam" id="PF00728">
    <property type="entry name" value="Glyco_hydro_20"/>
    <property type="match status" value="1"/>
</dbReference>
<feature type="region of interest" description="Disordered" evidence="7">
    <location>
        <begin position="205"/>
        <end position="231"/>
    </location>
</feature>
<dbReference type="InterPro" id="IPR017853">
    <property type="entry name" value="GH"/>
</dbReference>
<evidence type="ECO:0000256" key="4">
    <source>
        <dbReference type="ARBA" id="ARBA00022801"/>
    </source>
</evidence>
<organism evidence="10 11">
    <name type="scientific">Actinomyces urogenitalis</name>
    <dbReference type="NCBI Taxonomy" id="103621"/>
    <lineage>
        <taxon>Bacteria</taxon>
        <taxon>Bacillati</taxon>
        <taxon>Actinomycetota</taxon>
        <taxon>Actinomycetes</taxon>
        <taxon>Actinomycetales</taxon>
        <taxon>Actinomycetaceae</taxon>
        <taxon>Actinomyces</taxon>
    </lineage>
</organism>
<dbReference type="SUPFAM" id="SSF51445">
    <property type="entry name" value="(Trans)glycosidases"/>
    <property type="match status" value="1"/>
</dbReference>
<evidence type="ECO:0000256" key="6">
    <source>
        <dbReference type="PIRSR" id="PIRSR625705-1"/>
    </source>
</evidence>
<dbReference type="SUPFAM" id="SSF55545">
    <property type="entry name" value="beta-N-acetylhexosaminidase-like domain"/>
    <property type="match status" value="1"/>
</dbReference>
<comment type="caution">
    <text evidence="10">The sequence shown here is derived from an EMBL/GenBank/DDBJ whole genome shotgun (WGS) entry which is preliminary data.</text>
</comment>